<dbReference type="AlphaFoldDB" id="A0A2S0WJH9"/>
<gene>
    <name evidence="1" type="ORF">C3E78_04260</name>
</gene>
<dbReference type="GO" id="GO:0008263">
    <property type="term" value="F:pyrimidine-specific mismatch base pair DNA N-glycosylase activity"/>
    <property type="evidence" value="ECO:0007669"/>
    <property type="project" value="TreeGrafter"/>
</dbReference>
<name>A0A2S0WJH9_9ACTN</name>
<dbReference type="Proteomes" id="UP000244384">
    <property type="component" value="Chromosome"/>
</dbReference>
<accession>A0A5F2EU04</accession>
<keyword evidence="2" id="KW-1185">Reference proteome</keyword>
<dbReference type="PANTHER" id="PTHR12159">
    <property type="entry name" value="G/T AND G/U MISMATCH-SPECIFIC DNA GLYCOSYLASE"/>
    <property type="match status" value="1"/>
</dbReference>
<dbReference type="InterPro" id="IPR036895">
    <property type="entry name" value="Uracil-DNA_glycosylase-like_sf"/>
</dbReference>
<dbReference type="EMBL" id="CP026952">
    <property type="protein sequence ID" value="AWB91496.1"/>
    <property type="molecule type" value="Genomic_DNA"/>
</dbReference>
<dbReference type="SMART" id="SM00986">
    <property type="entry name" value="UDG"/>
    <property type="match status" value="1"/>
</dbReference>
<dbReference type="PANTHER" id="PTHR12159:SF9">
    <property type="entry name" value="G_T MISMATCH-SPECIFIC THYMINE DNA GLYCOSYLASE"/>
    <property type="match status" value="1"/>
</dbReference>
<dbReference type="KEGG" id="aez:C3E78_04260"/>
<dbReference type="RefSeq" id="WP_108577142.1">
    <property type="nucleotide sequence ID" value="NZ_CP026952.1"/>
</dbReference>
<proteinExistence type="predicted"/>
<organism evidence="1 2">
    <name type="scientific">Aeromicrobium chenweiae</name>
    <dbReference type="NCBI Taxonomy" id="2079793"/>
    <lineage>
        <taxon>Bacteria</taxon>
        <taxon>Bacillati</taxon>
        <taxon>Actinomycetota</taxon>
        <taxon>Actinomycetes</taxon>
        <taxon>Propionibacteriales</taxon>
        <taxon>Nocardioidaceae</taxon>
        <taxon>Aeromicrobium</taxon>
    </lineage>
</organism>
<evidence type="ECO:0000313" key="1">
    <source>
        <dbReference type="EMBL" id="AWB91496.1"/>
    </source>
</evidence>
<dbReference type="InterPro" id="IPR005122">
    <property type="entry name" value="Uracil-DNA_glycosylase-like"/>
</dbReference>
<reference evidence="2" key="1">
    <citation type="submission" date="2018-01" db="EMBL/GenBank/DDBJ databases">
        <authorList>
            <person name="Li J."/>
        </authorList>
    </citation>
    <scope>NUCLEOTIDE SEQUENCE [LARGE SCALE GENOMIC DNA]</scope>
    <source>
        <strain evidence="2">592</strain>
    </source>
</reference>
<dbReference type="GO" id="GO:0004844">
    <property type="term" value="F:uracil DNA N-glycosylase activity"/>
    <property type="evidence" value="ECO:0007669"/>
    <property type="project" value="TreeGrafter"/>
</dbReference>
<dbReference type="GO" id="GO:0006285">
    <property type="term" value="P:base-excision repair, AP site formation"/>
    <property type="evidence" value="ECO:0007669"/>
    <property type="project" value="InterPro"/>
</dbReference>
<dbReference type="OrthoDB" id="9799921at2"/>
<dbReference type="SUPFAM" id="SSF52141">
    <property type="entry name" value="Uracil-DNA glycosylase-like"/>
    <property type="match status" value="1"/>
</dbReference>
<dbReference type="Pfam" id="PF03167">
    <property type="entry name" value="UDG"/>
    <property type="match status" value="1"/>
</dbReference>
<dbReference type="SMART" id="SM00987">
    <property type="entry name" value="UreE_C"/>
    <property type="match status" value="1"/>
</dbReference>
<dbReference type="CDD" id="cd10028">
    <property type="entry name" value="UDG-F2_TDG_MUG"/>
    <property type="match status" value="1"/>
</dbReference>
<accession>A0A2S0WJH9</accession>
<dbReference type="InterPro" id="IPR015637">
    <property type="entry name" value="MUG/TDG"/>
</dbReference>
<sequence length="183" mass="19427">MGFTRAELEAVAGRTIPDLVPDDLRLLLVGINPGLVSAATGLHFARPGNRFYPALRLAGVLPPDVMTPEDAAPALLARGVGITNMVARSSARADELEDEEIRDGRHRLEELVAERRPRVVAFAGITTYRIAFADKSAKAGRQDRAIAGADVWVVPNPSGLNAHETVESLAVAYRAAAEAAAVV</sequence>
<evidence type="ECO:0000313" key="2">
    <source>
        <dbReference type="Proteomes" id="UP000244384"/>
    </source>
</evidence>
<protein>
    <submittedName>
        <fullName evidence="1">Mismatch-specific DNA-glycosylase</fullName>
    </submittedName>
</protein>
<dbReference type="Gene3D" id="3.40.470.10">
    <property type="entry name" value="Uracil-DNA glycosylase-like domain"/>
    <property type="match status" value="1"/>
</dbReference>